<dbReference type="Proteomes" id="UP000605099">
    <property type="component" value="Unassembled WGS sequence"/>
</dbReference>
<feature type="DNA-binding region" description="H-T-H motif" evidence="4">
    <location>
        <begin position="62"/>
        <end position="81"/>
    </location>
</feature>
<protein>
    <recommendedName>
        <fullName evidence="5">HTH tetR-type domain-containing protein</fullName>
    </recommendedName>
</protein>
<dbReference type="PANTHER" id="PTHR30055">
    <property type="entry name" value="HTH-TYPE TRANSCRIPTIONAL REGULATOR RUTR"/>
    <property type="match status" value="1"/>
</dbReference>
<comment type="caution">
    <text evidence="6">The sequence shown here is derived from an EMBL/GenBank/DDBJ whole genome shotgun (WGS) entry which is preliminary data.</text>
</comment>
<keyword evidence="7" id="KW-1185">Reference proteome</keyword>
<proteinExistence type="predicted"/>
<dbReference type="Gene3D" id="1.10.357.10">
    <property type="entry name" value="Tetracycline Repressor, domain 2"/>
    <property type="match status" value="1"/>
</dbReference>
<evidence type="ECO:0000256" key="1">
    <source>
        <dbReference type="ARBA" id="ARBA00023015"/>
    </source>
</evidence>
<feature type="domain" description="HTH tetR-type" evidence="5">
    <location>
        <begin position="40"/>
        <end position="99"/>
    </location>
</feature>
<dbReference type="RefSeq" id="WP_188818703.1">
    <property type="nucleotide sequence ID" value="NZ_BMLK01000004.1"/>
</dbReference>
<evidence type="ECO:0000313" key="7">
    <source>
        <dbReference type="Proteomes" id="UP000605099"/>
    </source>
</evidence>
<evidence type="ECO:0000259" key="5">
    <source>
        <dbReference type="PROSITE" id="PS50977"/>
    </source>
</evidence>
<dbReference type="PROSITE" id="PS50977">
    <property type="entry name" value="HTH_TETR_2"/>
    <property type="match status" value="1"/>
</dbReference>
<name>A0ABQ2JHD4_9SPHN</name>
<dbReference type="InterPro" id="IPR009057">
    <property type="entry name" value="Homeodomain-like_sf"/>
</dbReference>
<keyword evidence="1" id="KW-0805">Transcription regulation</keyword>
<dbReference type="InterPro" id="IPR050109">
    <property type="entry name" value="HTH-type_TetR-like_transc_reg"/>
</dbReference>
<dbReference type="InterPro" id="IPR001647">
    <property type="entry name" value="HTH_TetR"/>
</dbReference>
<dbReference type="PANTHER" id="PTHR30055:SF238">
    <property type="entry name" value="MYCOFACTOCIN BIOSYNTHESIS TRANSCRIPTIONAL REGULATOR MFTR-RELATED"/>
    <property type="match status" value="1"/>
</dbReference>
<keyword evidence="2 4" id="KW-0238">DNA-binding</keyword>
<evidence type="ECO:0000256" key="3">
    <source>
        <dbReference type="ARBA" id="ARBA00023163"/>
    </source>
</evidence>
<keyword evidence="3" id="KW-0804">Transcription</keyword>
<organism evidence="6 7">
    <name type="scientific">Novosphingobium indicum</name>
    <dbReference type="NCBI Taxonomy" id="462949"/>
    <lineage>
        <taxon>Bacteria</taxon>
        <taxon>Pseudomonadati</taxon>
        <taxon>Pseudomonadota</taxon>
        <taxon>Alphaproteobacteria</taxon>
        <taxon>Sphingomonadales</taxon>
        <taxon>Sphingomonadaceae</taxon>
        <taxon>Novosphingobium</taxon>
    </lineage>
</organism>
<evidence type="ECO:0000256" key="4">
    <source>
        <dbReference type="PROSITE-ProRule" id="PRU00335"/>
    </source>
</evidence>
<reference evidence="7" key="1">
    <citation type="journal article" date="2019" name="Int. J. Syst. Evol. Microbiol.">
        <title>The Global Catalogue of Microorganisms (GCM) 10K type strain sequencing project: providing services to taxonomists for standard genome sequencing and annotation.</title>
        <authorList>
            <consortium name="The Broad Institute Genomics Platform"/>
            <consortium name="The Broad Institute Genome Sequencing Center for Infectious Disease"/>
            <person name="Wu L."/>
            <person name="Ma J."/>
        </authorList>
    </citation>
    <scope>NUCLEOTIDE SEQUENCE [LARGE SCALE GENOMIC DNA]</scope>
    <source>
        <strain evidence="7">CGMCC 1.6784</strain>
    </source>
</reference>
<sequence>MNPESPSLARLPAQLAAAVTDACASVSHNLNGQKLGKKGRVTRERILAAAIELIDSPDEPVTLSSVARRASLGMTSLYNYFTDLTELLLAVLEPVMATSESAYLHLLRERWPDEELFDCCYRFVRAYHDFWLRHSRLLHMRNALSDQRDARMLSHRIDTTRPIISLLVSQMGMETPLDGADTSMATMVMIGVERSITIATDPDLRREVGMEGVSPDRFLVPGARLMELAIRDGRSGSRYLSH</sequence>
<dbReference type="EMBL" id="BMLK01000004">
    <property type="protein sequence ID" value="GGN45305.1"/>
    <property type="molecule type" value="Genomic_DNA"/>
</dbReference>
<evidence type="ECO:0000313" key="6">
    <source>
        <dbReference type="EMBL" id="GGN45305.1"/>
    </source>
</evidence>
<gene>
    <name evidence="6" type="ORF">GCM10011349_11180</name>
</gene>
<dbReference type="SUPFAM" id="SSF46689">
    <property type="entry name" value="Homeodomain-like"/>
    <property type="match status" value="1"/>
</dbReference>
<evidence type="ECO:0000256" key="2">
    <source>
        <dbReference type="ARBA" id="ARBA00023125"/>
    </source>
</evidence>
<accession>A0ABQ2JHD4</accession>